<organism evidence="1 2">
    <name type="scientific">Vreelandella salicampi</name>
    <dbReference type="NCBI Taxonomy" id="1449798"/>
    <lineage>
        <taxon>Bacteria</taxon>
        <taxon>Pseudomonadati</taxon>
        <taxon>Pseudomonadota</taxon>
        <taxon>Gammaproteobacteria</taxon>
        <taxon>Oceanospirillales</taxon>
        <taxon>Halomonadaceae</taxon>
        <taxon>Vreelandella</taxon>
    </lineage>
</organism>
<comment type="caution">
    <text evidence="1">The sequence shown here is derived from an EMBL/GenBank/DDBJ whole genome shotgun (WGS) entry which is preliminary data.</text>
</comment>
<dbReference type="RefSeq" id="WP_179928871.1">
    <property type="nucleotide sequence ID" value="NZ_JACCDF010000001.1"/>
</dbReference>
<keyword evidence="2" id="KW-1185">Reference proteome</keyword>
<dbReference type="Proteomes" id="UP000586119">
    <property type="component" value="Unassembled WGS sequence"/>
</dbReference>
<dbReference type="AlphaFoldDB" id="A0A7Z0LIC1"/>
<name>A0A7Z0LIC1_9GAMM</name>
<evidence type="ECO:0000313" key="1">
    <source>
        <dbReference type="EMBL" id="NYS59549.1"/>
    </source>
</evidence>
<dbReference type="EMBL" id="JACCDF010000001">
    <property type="protein sequence ID" value="NYS59549.1"/>
    <property type="molecule type" value="Genomic_DNA"/>
</dbReference>
<proteinExistence type="predicted"/>
<protein>
    <submittedName>
        <fullName evidence="1">Uncharacterized protein</fullName>
    </submittedName>
</protein>
<gene>
    <name evidence="1" type="ORF">HZS81_02060</name>
</gene>
<reference evidence="1 2" key="1">
    <citation type="journal article" date="2015" name="Int. J. Syst. Evol. Microbiol.">
        <title>Halomonas salicampi sp. nov., a halotolerant and alkalitolerant bacterium isolated from a saltern soil.</title>
        <authorList>
            <person name="Lee J.C."/>
            <person name="Kim Y.S."/>
            <person name="Yun B.S."/>
            <person name="Whang K.S."/>
        </authorList>
    </citation>
    <scope>NUCLEOTIDE SEQUENCE [LARGE SCALE GENOMIC DNA]</scope>
    <source>
        <strain evidence="1 2">BH103</strain>
    </source>
</reference>
<accession>A0A7Z0LIC1</accession>
<evidence type="ECO:0000313" key="2">
    <source>
        <dbReference type="Proteomes" id="UP000586119"/>
    </source>
</evidence>
<sequence>MTNFRSMRKLIAAKLPDIAETAEVLTSRSLNHQPEYFLALKTAEAIHDHFKSYRFSMEVQLKDICADADIQMEAVPEQYRINGLKRADLVVRHSKNGRYRHVVEFKRSVKQTNLMKDAKRLAWLCQNVQIGHKMEKNFLVAISTFGPNVLAKRTQAMTGMLEVDFPYVVLKDTYVDLETFESTSPKTQGKPLHAMVWEFHYKE</sequence>